<evidence type="ECO:0000256" key="1">
    <source>
        <dbReference type="ARBA" id="ARBA00007870"/>
    </source>
</evidence>
<dbReference type="InterPro" id="IPR013328">
    <property type="entry name" value="6PGD_dom2"/>
</dbReference>
<dbReference type="InterPro" id="IPR036291">
    <property type="entry name" value="NAD(P)-bd_dom_sf"/>
</dbReference>
<dbReference type="FunFam" id="1.10.1040.10:FF:000017">
    <property type="entry name" value="2-dehydropantoate 2-reductase"/>
    <property type="match status" value="1"/>
</dbReference>
<evidence type="ECO:0000259" key="5">
    <source>
        <dbReference type="Pfam" id="PF02558"/>
    </source>
</evidence>
<evidence type="ECO:0000313" key="8">
    <source>
        <dbReference type="Proteomes" id="UP000287124"/>
    </source>
</evidence>
<keyword evidence="3 4" id="KW-0560">Oxidoreductase</keyword>
<sequence length="326" mass="35154">MVLGISPSPRVLVFGTGGIGAVCAFLLAKTLPAKNIIAVCRSNYLVAKKHGFTIESSRWGRCHVQPTVVRSVDEALLHKGNGFDYILVTTKSLPVASGEMHPIEPAVTSKTAVVLMQNGIGIEALFRARFPSNPILSTVAYTPVSQIAPTTFTHDKLDQLVLGTFPARAPLHHKQAVDNLCQLLTSGGAAARHDEDIQLERWKKLLINAAGNPICALACLPDASFFNTGQGAIPFFRDVMKEVAETARAVGYEAINDEVIESQLRILTSRPLPGFEPSMLADVKAGRPMEVDAIIGNVIKVAESKGIHTPRLSTLYFLARGLNQNL</sequence>
<dbReference type="PANTHER" id="PTHR21708:SF30">
    <property type="entry name" value="2-DEHYDROPANTOATE 2-REDUCTASE-RELATED"/>
    <property type="match status" value="1"/>
</dbReference>
<accession>A0A430L3K4</accession>
<dbReference type="InterPro" id="IPR003710">
    <property type="entry name" value="ApbA"/>
</dbReference>
<dbReference type="GO" id="GO:0015940">
    <property type="term" value="P:pantothenate biosynthetic process"/>
    <property type="evidence" value="ECO:0007669"/>
    <property type="project" value="InterPro"/>
</dbReference>
<dbReference type="InterPro" id="IPR008927">
    <property type="entry name" value="6-PGluconate_DH-like_C_sf"/>
</dbReference>
<dbReference type="SUPFAM" id="SSF51735">
    <property type="entry name" value="NAD(P)-binding Rossmann-fold domains"/>
    <property type="match status" value="1"/>
</dbReference>
<evidence type="ECO:0000256" key="3">
    <source>
        <dbReference type="ARBA" id="ARBA00023002"/>
    </source>
</evidence>
<dbReference type="NCBIfam" id="TIGR00745">
    <property type="entry name" value="apbA_panE"/>
    <property type="match status" value="1"/>
</dbReference>
<keyword evidence="2 4" id="KW-0521">NADP</keyword>
<dbReference type="Gene3D" id="3.40.50.720">
    <property type="entry name" value="NAD(P)-binding Rossmann-like Domain"/>
    <property type="match status" value="1"/>
</dbReference>
<dbReference type="SUPFAM" id="SSF48179">
    <property type="entry name" value="6-phosphogluconate dehydrogenase C-terminal domain-like"/>
    <property type="match status" value="1"/>
</dbReference>
<gene>
    <name evidence="7" type="ORF">BHE90_015299</name>
</gene>
<evidence type="ECO:0000256" key="4">
    <source>
        <dbReference type="RuleBase" id="RU362068"/>
    </source>
</evidence>
<proteinExistence type="inferred from homology"/>
<keyword evidence="8" id="KW-1185">Reference proteome</keyword>
<dbReference type="InterPro" id="IPR051402">
    <property type="entry name" value="KPR-Related"/>
</dbReference>
<comment type="similarity">
    <text evidence="1 4">Belongs to the ketopantoate reductase family.</text>
</comment>
<dbReference type="GO" id="GO:0008677">
    <property type="term" value="F:2-dehydropantoate 2-reductase activity"/>
    <property type="evidence" value="ECO:0007669"/>
    <property type="project" value="UniProtKB-EC"/>
</dbReference>
<dbReference type="GO" id="GO:0005737">
    <property type="term" value="C:cytoplasm"/>
    <property type="evidence" value="ECO:0007669"/>
    <property type="project" value="TreeGrafter"/>
</dbReference>
<dbReference type="EMBL" id="MIKF01000468">
    <property type="protein sequence ID" value="RTE70307.1"/>
    <property type="molecule type" value="Genomic_DNA"/>
</dbReference>
<dbReference type="InterPro" id="IPR013752">
    <property type="entry name" value="KPA_reductase"/>
</dbReference>
<comment type="caution">
    <text evidence="7">The sequence shown here is derived from an EMBL/GenBank/DDBJ whole genome shotgun (WGS) entry which is preliminary data.</text>
</comment>
<protein>
    <recommendedName>
        <fullName evidence="4">2-dehydropantoate 2-reductase</fullName>
        <ecNumber evidence="4">1.1.1.169</ecNumber>
    </recommendedName>
    <alternativeName>
        <fullName evidence="4">Ketopantoate reductase</fullName>
    </alternativeName>
</protein>
<dbReference type="Pfam" id="PF02558">
    <property type="entry name" value="ApbA"/>
    <property type="match status" value="1"/>
</dbReference>
<dbReference type="PANTHER" id="PTHR21708">
    <property type="entry name" value="PROBABLE 2-DEHYDROPANTOATE 2-REDUCTASE"/>
    <property type="match status" value="1"/>
</dbReference>
<dbReference type="InterPro" id="IPR013332">
    <property type="entry name" value="KPR_N"/>
</dbReference>
<organism evidence="7 8">
    <name type="scientific">Fusarium euwallaceae</name>
    <dbReference type="NCBI Taxonomy" id="1147111"/>
    <lineage>
        <taxon>Eukaryota</taxon>
        <taxon>Fungi</taxon>
        <taxon>Dikarya</taxon>
        <taxon>Ascomycota</taxon>
        <taxon>Pezizomycotina</taxon>
        <taxon>Sordariomycetes</taxon>
        <taxon>Hypocreomycetidae</taxon>
        <taxon>Hypocreales</taxon>
        <taxon>Nectriaceae</taxon>
        <taxon>Fusarium</taxon>
        <taxon>Fusarium solani species complex</taxon>
    </lineage>
</organism>
<dbReference type="AlphaFoldDB" id="A0A430L3K4"/>
<dbReference type="Pfam" id="PF08546">
    <property type="entry name" value="ApbA_C"/>
    <property type="match status" value="1"/>
</dbReference>
<comment type="function">
    <text evidence="4">Catalyzes the NADPH-dependent reduction of ketopantoate into pantoic acid.</text>
</comment>
<name>A0A430L3K4_9HYPO</name>
<feature type="domain" description="Ketopantoate reductase N-terminal" evidence="5">
    <location>
        <begin position="11"/>
        <end position="166"/>
    </location>
</feature>
<dbReference type="Gene3D" id="1.10.1040.10">
    <property type="entry name" value="N-(1-d-carboxylethyl)-l-norvaline Dehydrogenase, domain 2"/>
    <property type="match status" value="1"/>
</dbReference>
<feature type="domain" description="Ketopantoate reductase C-terminal" evidence="6">
    <location>
        <begin position="196"/>
        <end position="321"/>
    </location>
</feature>
<dbReference type="Proteomes" id="UP000287124">
    <property type="component" value="Unassembled WGS sequence"/>
</dbReference>
<evidence type="ECO:0000313" key="7">
    <source>
        <dbReference type="EMBL" id="RTE70307.1"/>
    </source>
</evidence>
<evidence type="ECO:0000256" key="2">
    <source>
        <dbReference type="ARBA" id="ARBA00022857"/>
    </source>
</evidence>
<dbReference type="EC" id="1.1.1.169" evidence="4"/>
<evidence type="ECO:0000259" key="6">
    <source>
        <dbReference type="Pfam" id="PF08546"/>
    </source>
</evidence>
<comment type="catalytic activity">
    <reaction evidence="4">
        <text>(R)-pantoate + NADP(+) = 2-dehydropantoate + NADPH + H(+)</text>
        <dbReference type="Rhea" id="RHEA:16233"/>
        <dbReference type="ChEBI" id="CHEBI:11561"/>
        <dbReference type="ChEBI" id="CHEBI:15378"/>
        <dbReference type="ChEBI" id="CHEBI:15980"/>
        <dbReference type="ChEBI" id="CHEBI:57783"/>
        <dbReference type="ChEBI" id="CHEBI:58349"/>
        <dbReference type="EC" id="1.1.1.169"/>
    </reaction>
</comment>
<reference evidence="7 8" key="1">
    <citation type="submission" date="2017-06" db="EMBL/GenBank/DDBJ databases">
        <title>Comparative genomic analysis of Ambrosia Fusariam Clade fungi.</title>
        <authorList>
            <person name="Stajich J.E."/>
            <person name="Carrillo J."/>
            <person name="Kijimoto T."/>
            <person name="Eskalen A."/>
            <person name="O'Donnell K."/>
            <person name="Kasson M."/>
        </authorList>
    </citation>
    <scope>NUCLEOTIDE SEQUENCE [LARGE SCALE GENOMIC DNA]</scope>
    <source>
        <strain evidence="7 8">UCR1854</strain>
    </source>
</reference>